<gene>
    <name evidence="1" type="ORF">O3M35_009629</name>
</gene>
<dbReference type="AlphaFoldDB" id="A0AAW1D3N3"/>
<dbReference type="EMBL" id="JAPXFL010000006">
    <property type="protein sequence ID" value="KAK9505618.1"/>
    <property type="molecule type" value="Genomic_DNA"/>
</dbReference>
<dbReference type="Proteomes" id="UP001461498">
    <property type="component" value="Unassembled WGS sequence"/>
</dbReference>
<evidence type="ECO:0000313" key="2">
    <source>
        <dbReference type="Proteomes" id="UP001461498"/>
    </source>
</evidence>
<accession>A0AAW1D3N3</accession>
<proteinExistence type="predicted"/>
<evidence type="ECO:0000313" key="1">
    <source>
        <dbReference type="EMBL" id="KAK9505618.1"/>
    </source>
</evidence>
<sequence>MDNAGDHLMLGGRNWPCLQINLGDTLPDQNTIRPQTPHYSPSYYDTVEPVSSVNWSEYVYEGEEIASGSASTNANLNYYDDRFSEGGDFFYDVNNERRLDSVSLIAVVDTSEQPADDFPEDIELENEVAMEPAPSISSVPFEEQDGWYQDPYGDDFTNDINFMEDFWRPDRPLLRWAMAEGWNQILEDCWISSLLKRKVNRTSSISMIKPVEKMSTLEFNDHETIMLIMDTIKSRGQANEGVRMLHEFLLRKPQMDIAPYMDELDFYLKRFVVWGLNYYYNVDRLNKKANGYPVYPMNPLSTDSEDKQVCEEKMKKLSIRMLQGSQDVEDVLKMYWDLALDWFTDAYDLSLKRETLDEPLQ</sequence>
<protein>
    <submittedName>
        <fullName evidence="1">Uncharacterized protein</fullName>
    </submittedName>
</protein>
<reference evidence="1 2" key="1">
    <citation type="submission" date="2022-12" db="EMBL/GenBank/DDBJ databases">
        <title>Chromosome-level genome assembly of true bugs.</title>
        <authorList>
            <person name="Ma L."/>
            <person name="Li H."/>
        </authorList>
    </citation>
    <scope>NUCLEOTIDE SEQUENCE [LARGE SCALE GENOMIC DNA]</scope>
    <source>
        <strain evidence="1">Lab_2022b</strain>
    </source>
</reference>
<keyword evidence="2" id="KW-1185">Reference proteome</keyword>
<name>A0AAW1D3N3_9HEMI</name>
<comment type="caution">
    <text evidence="1">The sequence shown here is derived from an EMBL/GenBank/DDBJ whole genome shotgun (WGS) entry which is preliminary data.</text>
</comment>
<organism evidence="1 2">
    <name type="scientific">Rhynocoris fuscipes</name>
    <dbReference type="NCBI Taxonomy" id="488301"/>
    <lineage>
        <taxon>Eukaryota</taxon>
        <taxon>Metazoa</taxon>
        <taxon>Ecdysozoa</taxon>
        <taxon>Arthropoda</taxon>
        <taxon>Hexapoda</taxon>
        <taxon>Insecta</taxon>
        <taxon>Pterygota</taxon>
        <taxon>Neoptera</taxon>
        <taxon>Paraneoptera</taxon>
        <taxon>Hemiptera</taxon>
        <taxon>Heteroptera</taxon>
        <taxon>Panheteroptera</taxon>
        <taxon>Cimicomorpha</taxon>
        <taxon>Reduviidae</taxon>
        <taxon>Harpactorinae</taxon>
        <taxon>Harpactorini</taxon>
        <taxon>Rhynocoris</taxon>
    </lineage>
</organism>